<accession>A0A434AX86</accession>
<dbReference type="GO" id="GO:0004553">
    <property type="term" value="F:hydrolase activity, hydrolyzing O-glycosyl compounds"/>
    <property type="evidence" value="ECO:0007669"/>
    <property type="project" value="UniProtKB-ARBA"/>
</dbReference>
<evidence type="ECO:0000256" key="1">
    <source>
        <dbReference type="ARBA" id="ARBA00022801"/>
    </source>
</evidence>
<name>A0A434AX86_9BACT</name>
<evidence type="ECO:0000256" key="2">
    <source>
        <dbReference type="ARBA" id="ARBA00023295"/>
    </source>
</evidence>
<dbReference type="PANTHER" id="PTHR42732:SF1">
    <property type="entry name" value="BETA-MANNOSIDASE"/>
    <property type="match status" value="1"/>
</dbReference>
<dbReference type="AlphaFoldDB" id="A0A434AX86"/>
<dbReference type="Gene3D" id="2.60.120.260">
    <property type="entry name" value="Galactose-binding domain-like"/>
    <property type="match status" value="2"/>
</dbReference>
<feature type="domain" description="Beta-galactosidase jelly roll" evidence="3">
    <location>
        <begin position="49"/>
        <end position="158"/>
    </location>
</feature>
<keyword evidence="5" id="KW-1185">Reference proteome</keyword>
<evidence type="ECO:0000313" key="5">
    <source>
        <dbReference type="Proteomes" id="UP000282985"/>
    </source>
</evidence>
<gene>
    <name evidence="4" type="ORF">DLK05_04810</name>
</gene>
<keyword evidence="1 4" id="KW-0378">Hydrolase</keyword>
<dbReference type="SUPFAM" id="SSF49785">
    <property type="entry name" value="Galactose-binding domain-like"/>
    <property type="match status" value="2"/>
</dbReference>
<dbReference type="RefSeq" id="WP_127342864.1">
    <property type="nucleotide sequence ID" value="NZ_RJJX01000004.1"/>
</dbReference>
<sequence length="343" mass="39308">MRILNTYINPWIKASLLFAIVCIFTGSGFSQDYKKITDLNERWKFSIGDRQEWASPKFDDSGWDRIEVPSAWENQGFYGYNGYAWYRNSFTRPSVVKGKSVYLQLGNIDDVDEVFFNGKIIGKSGNFPPHYTTAYNSNRLYYVPTKLIQDRNTIAVRVYDDIGEGGIIHGDIALVIDRAAIPLDVDLQGIWKFKTGKYAHEDVADMATWNDIIVPGFWEDQGYKNYDGYACYALEFKVKNEQLANRMVLLLGKIDDIDQVFVNGVLVGESGPFRPSTVAQRSSSYKQMRGYYLPLSLIKANQKNIVMVRVYDQTQGGGIYSGSVGLISQKNYIRYWNNRRNKY</sequence>
<dbReference type="InterPro" id="IPR051913">
    <property type="entry name" value="GH2_Domain-Containing"/>
</dbReference>
<dbReference type="EMBL" id="RJJX01000004">
    <property type="protein sequence ID" value="RUT79141.1"/>
    <property type="molecule type" value="Genomic_DNA"/>
</dbReference>
<dbReference type="OrthoDB" id="3668964at2"/>
<protein>
    <submittedName>
        <fullName evidence="4">Glycoside hydrolase</fullName>
    </submittedName>
</protein>
<evidence type="ECO:0000259" key="3">
    <source>
        <dbReference type="Pfam" id="PF13364"/>
    </source>
</evidence>
<dbReference type="Pfam" id="PF13364">
    <property type="entry name" value="BetaGal_ABD2"/>
    <property type="match status" value="1"/>
</dbReference>
<organism evidence="4 5">
    <name type="scientific">Ancylomarina longa</name>
    <dbReference type="NCBI Taxonomy" id="2487017"/>
    <lineage>
        <taxon>Bacteria</taxon>
        <taxon>Pseudomonadati</taxon>
        <taxon>Bacteroidota</taxon>
        <taxon>Bacteroidia</taxon>
        <taxon>Marinilabiliales</taxon>
        <taxon>Marinifilaceae</taxon>
        <taxon>Ancylomarina</taxon>
    </lineage>
</organism>
<dbReference type="InterPro" id="IPR025300">
    <property type="entry name" value="BetaGal_jelly_roll_dom"/>
</dbReference>
<reference evidence="4 5" key="1">
    <citation type="submission" date="2018-11" db="EMBL/GenBank/DDBJ databases">
        <title>Parancylomarina longa gen. nov., sp. nov., isolated from sediments of southern Okinawa.</title>
        <authorList>
            <person name="Fu T."/>
        </authorList>
    </citation>
    <scope>NUCLEOTIDE SEQUENCE [LARGE SCALE GENOMIC DNA]</scope>
    <source>
        <strain evidence="4 5">T3-2 S1-C</strain>
    </source>
</reference>
<dbReference type="Proteomes" id="UP000282985">
    <property type="component" value="Unassembled WGS sequence"/>
</dbReference>
<comment type="caution">
    <text evidence="4">The sequence shown here is derived from an EMBL/GenBank/DDBJ whole genome shotgun (WGS) entry which is preliminary data.</text>
</comment>
<evidence type="ECO:0000313" key="4">
    <source>
        <dbReference type="EMBL" id="RUT79141.1"/>
    </source>
</evidence>
<dbReference type="InterPro" id="IPR008979">
    <property type="entry name" value="Galactose-bd-like_sf"/>
</dbReference>
<dbReference type="PANTHER" id="PTHR42732">
    <property type="entry name" value="BETA-GALACTOSIDASE"/>
    <property type="match status" value="1"/>
</dbReference>
<keyword evidence="2" id="KW-0326">Glycosidase</keyword>
<proteinExistence type="predicted"/>